<organism evidence="1 2">
    <name type="scientific">Rhodococcus gordoniae</name>
    <dbReference type="NCBI Taxonomy" id="223392"/>
    <lineage>
        <taxon>Bacteria</taxon>
        <taxon>Bacillati</taxon>
        <taxon>Actinomycetota</taxon>
        <taxon>Actinomycetes</taxon>
        <taxon>Mycobacteriales</taxon>
        <taxon>Nocardiaceae</taxon>
        <taxon>Rhodococcus</taxon>
    </lineage>
</organism>
<dbReference type="Proteomes" id="UP000254569">
    <property type="component" value="Unassembled WGS sequence"/>
</dbReference>
<sequence>MVLSHMVPGNRPEETWAACVAGFGGRLSIGHDLEVVGIGVIP</sequence>
<evidence type="ECO:0000313" key="2">
    <source>
        <dbReference type="Proteomes" id="UP000254569"/>
    </source>
</evidence>
<reference evidence="1 2" key="1">
    <citation type="submission" date="2018-06" db="EMBL/GenBank/DDBJ databases">
        <authorList>
            <consortium name="Pathogen Informatics"/>
            <person name="Doyle S."/>
        </authorList>
    </citation>
    <scope>NUCLEOTIDE SEQUENCE [LARGE SCALE GENOMIC DNA]</scope>
    <source>
        <strain evidence="1 2">NCTC13296</strain>
    </source>
</reference>
<gene>
    <name evidence="1" type="ORF">NCTC13296_04359</name>
</gene>
<dbReference type="EMBL" id="UGVI01000002">
    <property type="protein sequence ID" value="SUF09162.1"/>
    <property type="molecule type" value="Genomic_DNA"/>
</dbReference>
<dbReference type="AlphaFoldDB" id="A0A379PQ34"/>
<proteinExistence type="predicted"/>
<keyword evidence="2" id="KW-1185">Reference proteome</keyword>
<protein>
    <submittedName>
        <fullName evidence="1">Uncharacterized protein</fullName>
    </submittedName>
</protein>
<accession>A0A379PQ34</accession>
<name>A0A379PQ34_9NOCA</name>
<evidence type="ECO:0000313" key="1">
    <source>
        <dbReference type="EMBL" id="SUF09162.1"/>
    </source>
</evidence>